<dbReference type="InterPro" id="IPR000307">
    <property type="entry name" value="Ribosomal_bS16"/>
</dbReference>
<dbReference type="GO" id="GO:0006412">
    <property type="term" value="P:translation"/>
    <property type="evidence" value="ECO:0007669"/>
    <property type="project" value="UniProtKB-UniRule"/>
</dbReference>
<dbReference type="PANTHER" id="PTHR12919">
    <property type="entry name" value="30S RIBOSOMAL PROTEIN S16"/>
    <property type="match status" value="1"/>
</dbReference>
<reference evidence="4" key="1">
    <citation type="submission" date="2015-04" db="EMBL/GenBank/DDBJ databases">
        <authorList>
            <person name="Syromyatnikov M.Y."/>
            <person name="Popov V.N."/>
        </authorList>
    </citation>
    <scope>NUCLEOTIDE SEQUENCE</scope>
    <source>
        <strain evidence="4">MO-1</strain>
    </source>
</reference>
<evidence type="ECO:0000256" key="3">
    <source>
        <dbReference type="HAMAP-Rule" id="MF_00385"/>
    </source>
</evidence>
<comment type="similarity">
    <text evidence="3">Belongs to the bacterial ribosomal protein bS16 family.</text>
</comment>
<evidence type="ECO:0000313" key="4">
    <source>
        <dbReference type="EMBL" id="CRH08149.1"/>
    </source>
</evidence>
<dbReference type="AlphaFoldDB" id="A0A1S7LPM2"/>
<dbReference type="SUPFAM" id="SSF54565">
    <property type="entry name" value="Ribosomal protein S16"/>
    <property type="match status" value="1"/>
</dbReference>
<protein>
    <recommendedName>
        <fullName evidence="3">Small ribosomal subunit protein bS16</fullName>
    </recommendedName>
</protein>
<name>A0A1S7LPM2_MAGMO</name>
<evidence type="ECO:0000256" key="2">
    <source>
        <dbReference type="ARBA" id="ARBA00023274"/>
    </source>
</evidence>
<sequence>MSVRIRMARGGSKKKPVYAIVAADKRMPRDGRFLEKLGTYDPRKEVDGLMLNDERVQHWIDNGAQPSETVAKLLKARASA</sequence>
<dbReference type="PANTHER" id="PTHR12919:SF20">
    <property type="entry name" value="SMALL RIBOSOMAL SUBUNIT PROTEIN BS16M"/>
    <property type="match status" value="1"/>
</dbReference>
<evidence type="ECO:0000256" key="1">
    <source>
        <dbReference type="ARBA" id="ARBA00022980"/>
    </source>
</evidence>
<proteinExistence type="inferred from homology"/>
<keyword evidence="2 3" id="KW-0687">Ribonucleoprotein</keyword>
<organism evidence="4">
    <name type="scientific">Magnetococcus massalia (strain MO-1)</name>
    <dbReference type="NCBI Taxonomy" id="451514"/>
    <lineage>
        <taxon>Bacteria</taxon>
        <taxon>Pseudomonadati</taxon>
        <taxon>Pseudomonadota</taxon>
        <taxon>Magnetococcia</taxon>
        <taxon>Magnetococcales</taxon>
        <taxon>Magnetococcaceae</taxon>
        <taxon>Magnetococcus</taxon>
    </lineage>
</organism>
<dbReference type="GO" id="GO:0003735">
    <property type="term" value="F:structural constituent of ribosome"/>
    <property type="evidence" value="ECO:0007669"/>
    <property type="project" value="InterPro"/>
</dbReference>
<dbReference type="GO" id="GO:0015935">
    <property type="term" value="C:small ribosomal subunit"/>
    <property type="evidence" value="ECO:0007669"/>
    <property type="project" value="TreeGrafter"/>
</dbReference>
<dbReference type="EMBL" id="LO017727">
    <property type="protein sequence ID" value="CRH08149.1"/>
    <property type="molecule type" value="Genomic_DNA"/>
</dbReference>
<keyword evidence="1 3" id="KW-0689">Ribosomal protein</keyword>
<gene>
    <name evidence="3 4" type="primary">rpsP</name>
    <name evidence="4" type="ORF">MAGMO_4021</name>
</gene>
<accession>A0A1S7LPM2</accession>
<dbReference type="GO" id="GO:0005737">
    <property type="term" value="C:cytoplasm"/>
    <property type="evidence" value="ECO:0007669"/>
    <property type="project" value="UniProtKB-ARBA"/>
</dbReference>
<dbReference type="Gene3D" id="3.30.1320.10">
    <property type="match status" value="1"/>
</dbReference>
<dbReference type="HAMAP" id="MF_00385">
    <property type="entry name" value="Ribosomal_bS16"/>
    <property type="match status" value="1"/>
</dbReference>
<dbReference type="InterPro" id="IPR023803">
    <property type="entry name" value="Ribosomal_bS16_dom_sf"/>
</dbReference>
<dbReference type="Pfam" id="PF00886">
    <property type="entry name" value="Ribosomal_S16"/>
    <property type="match status" value="1"/>
</dbReference>
<dbReference type="NCBIfam" id="TIGR00002">
    <property type="entry name" value="S16"/>
    <property type="match status" value="1"/>
</dbReference>